<dbReference type="AlphaFoldDB" id="A0AAN6YDT6"/>
<proteinExistence type="predicted"/>
<feature type="compositionally biased region" description="Basic and acidic residues" evidence="2">
    <location>
        <begin position="554"/>
        <end position="572"/>
    </location>
</feature>
<feature type="compositionally biased region" description="Polar residues" evidence="2">
    <location>
        <begin position="510"/>
        <end position="523"/>
    </location>
</feature>
<feature type="region of interest" description="Disordered" evidence="2">
    <location>
        <begin position="233"/>
        <end position="313"/>
    </location>
</feature>
<reference evidence="3" key="2">
    <citation type="submission" date="2023-05" db="EMBL/GenBank/DDBJ databases">
        <authorList>
            <consortium name="Lawrence Berkeley National Laboratory"/>
            <person name="Steindorff A."/>
            <person name="Hensen N."/>
            <person name="Bonometti L."/>
            <person name="Westerberg I."/>
            <person name="Brannstrom I.O."/>
            <person name="Guillou S."/>
            <person name="Cros-Aarteil S."/>
            <person name="Calhoun S."/>
            <person name="Haridas S."/>
            <person name="Kuo A."/>
            <person name="Mondo S."/>
            <person name="Pangilinan J."/>
            <person name="Riley R."/>
            <person name="Labutti K."/>
            <person name="Andreopoulos B."/>
            <person name="Lipzen A."/>
            <person name="Chen C."/>
            <person name="Yanf M."/>
            <person name="Daum C."/>
            <person name="Ng V."/>
            <person name="Clum A."/>
            <person name="Ohm R."/>
            <person name="Martin F."/>
            <person name="Silar P."/>
            <person name="Natvig D."/>
            <person name="Lalanne C."/>
            <person name="Gautier V."/>
            <person name="Ament-Velasquez S.L."/>
            <person name="Kruys A."/>
            <person name="Hutchinson M.I."/>
            <person name="Powell A.J."/>
            <person name="Barry K."/>
            <person name="Miller A.N."/>
            <person name="Grigoriev I.V."/>
            <person name="Debuchy R."/>
            <person name="Gladieux P."/>
            <person name="Thoren M.H."/>
            <person name="Johannesson H."/>
        </authorList>
    </citation>
    <scope>NUCLEOTIDE SEQUENCE</scope>
    <source>
        <strain evidence="3">PSN293</strain>
    </source>
</reference>
<feature type="region of interest" description="Disordered" evidence="2">
    <location>
        <begin position="336"/>
        <end position="355"/>
    </location>
</feature>
<keyword evidence="1" id="KW-0175">Coiled coil</keyword>
<evidence type="ECO:0000256" key="2">
    <source>
        <dbReference type="SAM" id="MobiDB-lite"/>
    </source>
</evidence>
<protein>
    <submittedName>
        <fullName evidence="3">Uncharacterized protein</fullName>
    </submittedName>
</protein>
<keyword evidence="4" id="KW-1185">Reference proteome</keyword>
<organism evidence="3 4">
    <name type="scientific">Rhypophila decipiens</name>
    <dbReference type="NCBI Taxonomy" id="261697"/>
    <lineage>
        <taxon>Eukaryota</taxon>
        <taxon>Fungi</taxon>
        <taxon>Dikarya</taxon>
        <taxon>Ascomycota</taxon>
        <taxon>Pezizomycotina</taxon>
        <taxon>Sordariomycetes</taxon>
        <taxon>Sordariomycetidae</taxon>
        <taxon>Sordariales</taxon>
        <taxon>Naviculisporaceae</taxon>
        <taxon>Rhypophila</taxon>
    </lineage>
</organism>
<comment type="caution">
    <text evidence="3">The sequence shown here is derived from an EMBL/GenBank/DDBJ whole genome shotgun (WGS) entry which is preliminary data.</text>
</comment>
<evidence type="ECO:0000256" key="1">
    <source>
        <dbReference type="SAM" id="Coils"/>
    </source>
</evidence>
<gene>
    <name evidence="3" type="ORF">QBC37DRAFT_397356</name>
</gene>
<feature type="compositionally biased region" description="Basic and acidic residues" evidence="2">
    <location>
        <begin position="289"/>
        <end position="298"/>
    </location>
</feature>
<name>A0AAN6YDT6_9PEZI</name>
<dbReference type="Proteomes" id="UP001301769">
    <property type="component" value="Unassembled WGS sequence"/>
</dbReference>
<feature type="region of interest" description="Disordered" evidence="2">
    <location>
        <begin position="485"/>
        <end position="572"/>
    </location>
</feature>
<evidence type="ECO:0000313" key="3">
    <source>
        <dbReference type="EMBL" id="KAK4216780.1"/>
    </source>
</evidence>
<feature type="compositionally biased region" description="Basic and acidic residues" evidence="2">
    <location>
        <begin position="234"/>
        <end position="243"/>
    </location>
</feature>
<sequence length="589" mass="65839">MSVPVMRHEPFDNIEHLRYMVRDMRPVDRDMPSMVKELLFLLELCSSENEELRLQNEELRSEKEELCSQKEELHSQNEELCFQIQQYDKQVLKLKDTVAYERKRVKQERAHNVDRFKKILHQEAKIRLFWGFVSEIRGMIDEPEDGPFDVGELPKTLNKARELKALWSPRRRRMHDGTALTCCPFSCSKASHRNVLSGHEQEEGEAGDEDDDDHSGCEPCCRCCIFRCGPSDDTPQHGHHPNDDVGDTGRSSSSGSGAEREEELVSDIVAAVPGSDPFEEVGSLLPSDSVEKTNDGEHQSMSGDGGLDSENHYDNNVDDSDPLVEGGTAVLQSDLVEESNDEEHQSKAGVGGLDSAHISSDNVVACSDPSAKEDTPVSHLDLAEEAKAEENQSMTGEGMDDDRETLIEMQDASAHREIEPDDHYDAEDELELSVGEEESMLEGVEQMKQHLPSLGHKDRKSLAGPDIANPPLEEILRDCPSHMSPMYRDTTTDEEDIRTLKPPRRKPRHSQTPAASYLATNMRDQVDQQAILWTPKQPVDTGSNAPPPELGEGDTSKTPKISEDKLLREVSRSRLKLGSGVIKIAFMGV</sequence>
<accession>A0AAN6YDT6</accession>
<dbReference type="EMBL" id="MU858065">
    <property type="protein sequence ID" value="KAK4216780.1"/>
    <property type="molecule type" value="Genomic_DNA"/>
</dbReference>
<reference evidence="3" key="1">
    <citation type="journal article" date="2023" name="Mol. Phylogenet. Evol.">
        <title>Genome-scale phylogeny and comparative genomics of the fungal order Sordariales.</title>
        <authorList>
            <person name="Hensen N."/>
            <person name="Bonometti L."/>
            <person name="Westerberg I."/>
            <person name="Brannstrom I.O."/>
            <person name="Guillou S."/>
            <person name="Cros-Aarteil S."/>
            <person name="Calhoun S."/>
            <person name="Haridas S."/>
            <person name="Kuo A."/>
            <person name="Mondo S."/>
            <person name="Pangilinan J."/>
            <person name="Riley R."/>
            <person name="LaButti K."/>
            <person name="Andreopoulos B."/>
            <person name="Lipzen A."/>
            <person name="Chen C."/>
            <person name="Yan M."/>
            <person name="Daum C."/>
            <person name="Ng V."/>
            <person name="Clum A."/>
            <person name="Steindorff A."/>
            <person name="Ohm R.A."/>
            <person name="Martin F."/>
            <person name="Silar P."/>
            <person name="Natvig D.O."/>
            <person name="Lalanne C."/>
            <person name="Gautier V."/>
            <person name="Ament-Velasquez S.L."/>
            <person name="Kruys A."/>
            <person name="Hutchinson M.I."/>
            <person name="Powell A.J."/>
            <person name="Barry K."/>
            <person name="Miller A.N."/>
            <person name="Grigoriev I.V."/>
            <person name="Debuchy R."/>
            <person name="Gladieux P."/>
            <person name="Hiltunen Thoren M."/>
            <person name="Johannesson H."/>
        </authorList>
    </citation>
    <scope>NUCLEOTIDE SEQUENCE</scope>
    <source>
        <strain evidence="3">PSN293</strain>
    </source>
</reference>
<evidence type="ECO:0000313" key="4">
    <source>
        <dbReference type="Proteomes" id="UP001301769"/>
    </source>
</evidence>
<feature type="coiled-coil region" evidence="1">
    <location>
        <begin position="42"/>
        <end position="76"/>
    </location>
</feature>